<proteinExistence type="predicted"/>
<feature type="domain" description="Heterokaryon incompatibility" evidence="2">
    <location>
        <begin position="76"/>
        <end position="213"/>
    </location>
</feature>
<name>A0A9P9J503_9HYPO</name>
<dbReference type="PANTHER" id="PTHR24148:SF73">
    <property type="entry name" value="HET DOMAIN PROTEIN (AFU_ORTHOLOGUE AFUA_8G01020)"/>
    <property type="match status" value="1"/>
</dbReference>
<dbReference type="EMBL" id="JAGMUV010000010">
    <property type="protein sequence ID" value="KAH7142226.1"/>
    <property type="molecule type" value="Genomic_DNA"/>
</dbReference>
<organism evidence="3 4">
    <name type="scientific">Dactylonectria macrodidyma</name>
    <dbReference type="NCBI Taxonomy" id="307937"/>
    <lineage>
        <taxon>Eukaryota</taxon>
        <taxon>Fungi</taxon>
        <taxon>Dikarya</taxon>
        <taxon>Ascomycota</taxon>
        <taxon>Pezizomycotina</taxon>
        <taxon>Sordariomycetes</taxon>
        <taxon>Hypocreomycetidae</taxon>
        <taxon>Hypocreales</taxon>
        <taxon>Nectriaceae</taxon>
        <taxon>Dactylonectria</taxon>
    </lineage>
</organism>
<evidence type="ECO:0000313" key="4">
    <source>
        <dbReference type="Proteomes" id="UP000738349"/>
    </source>
</evidence>
<evidence type="ECO:0000256" key="1">
    <source>
        <dbReference type="SAM" id="MobiDB-lite"/>
    </source>
</evidence>
<dbReference type="Pfam" id="PF06985">
    <property type="entry name" value="HET"/>
    <property type="match status" value="1"/>
</dbReference>
<gene>
    <name evidence="3" type="ORF">EDB81DRAFT_691718</name>
</gene>
<protein>
    <submittedName>
        <fullName evidence="3">Heterokaryon incompatibility protein-domain-containing protein</fullName>
    </submittedName>
</protein>
<comment type="caution">
    <text evidence="3">The sequence shown here is derived from an EMBL/GenBank/DDBJ whole genome shotgun (WGS) entry which is preliminary data.</text>
</comment>
<reference evidence="3" key="1">
    <citation type="journal article" date="2021" name="Nat. Commun.">
        <title>Genetic determinants of endophytism in the Arabidopsis root mycobiome.</title>
        <authorList>
            <person name="Mesny F."/>
            <person name="Miyauchi S."/>
            <person name="Thiergart T."/>
            <person name="Pickel B."/>
            <person name="Atanasova L."/>
            <person name="Karlsson M."/>
            <person name="Huettel B."/>
            <person name="Barry K.W."/>
            <person name="Haridas S."/>
            <person name="Chen C."/>
            <person name="Bauer D."/>
            <person name="Andreopoulos W."/>
            <person name="Pangilinan J."/>
            <person name="LaButti K."/>
            <person name="Riley R."/>
            <person name="Lipzen A."/>
            <person name="Clum A."/>
            <person name="Drula E."/>
            <person name="Henrissat B."/>
            <person name="Kohler A."/>
            <person name="Grigoriev I.V."/>
            <person name="Martin F.M."/>
            <person name="Hacquard S."/>
        </authorList>
    </citation>
    <scope>NUCLEOTIDE SEQUENCE</scope>
    <source>
        <strain evidence="3">MPI-CAGE-AT-0147</strain>
    </source>
</reference>
<evidence type="ECO:0000313" key="3">
    <source>
        <dbReference type="EMBL" id="KAH7142226.1"/>
    </source>
</evidence>
<feature type="non-terminal residue" evidence="3">
    <location>
        <position position="241"/>
    </location>
</feature>
<dbReference type="PANTHER" id="PTHR24148">
    <property type="entry name" value="ANKYRIN REPEAT DOMAIN-CONTAINING PROTEIN 39 HOMOLOG-RELATED"/>
    <property type="match status" value="1"/>
</dbReference>
<dbReference type="InterPro" id="IPR010730">
    <property type="entry name" value="HET"/>
</dbReference>
<sequence length="241" mass="27592">MEIQQGQQQDKDEQEKRQQQRQQIYQSLALGLKQIRLLRLYPSSDPKSEIECELFIATLGKKSSAIPISGQQQIGYDALSYTWGDPAATQRIRLNNSAFFVTQNLCEALRQLRLATRPRVVWADACCINQEDNVEKASQVGMMFDIYLKATQTVVWLGACTMDIDPVFDLINKINDLGLYEQGQIVKVASIRNAALSLFEKTEWFQRTWVRQEIHAGRKVQIICGRYSCNFEDFQAVMDGL</sequence>
<dbReference type="OrthoDB" id="5416609at2759"/>
<feature type="region of interest" description="Disordered" evidence="1">
    <location>
        <begin position="1"/>
        <end position="20"/>
    </location>
</feature>
<accession>A0A9P9J503</accession>
<evidence type="ECO:0000259" key="2">
    <source>
        <dbReference type="Pfam" id="PF06985"/>
    </source>
</evidence>
<dbReference type="InterPro" id="IPR052895">
    <property type="entry name" value="HetReg/Transcr_Mod"/>
</dbReference>
<feature type="compositionally biased region" description="Basic and acidic residues" evidence="1">
    <location>
        <begin position="9"/>
        <end position="18"/>
    </location>
</feature>
<keyword evidence="4" id="KW-1185">Reference proteome</keyword>
<dbReference type="Proteomes" id="UP000738349">
    <property type="component" value="Unassembled WGS sequence"/>
</dbReference>
<dbReference type="AlphaFoldDB" id="A0A9P9J503"/>